<dbReference type="InterPro" id="IPR055936">
    <property type="entry name" value="DUF7514"/>
</dbReference>
<feature type="domain" description="DUF7514" evidence="5">
    <location>
        <begin position="117"/>
        <end position="292"/>
    </location>
</feature>
<dbReference type="SUPFAM" id="SSF57850">
    <property type="entry name" value="RING/U-box"/>
    <property type="match status" value="1"/>
</dbReference>
<protein>
    <recommendedName>
        <fullName evidence="5">DUF7514 domain-containing protein</fullName>
    </recommendedName>
</protein>
<reference evidence="6" key="1">
    <citation type="submission" date="2023-03" db="EMBL/GenBank/DDBJ databases">
        <title>Massive genome expansion in bonnet fungi (Mycena s.s.) driven by repeated elements and novel gene families across ecological guilds.</title>
        <authorList>
            <consortium name="Lawrence Berkeley National Laboratory"/>
            <person name="Harder C.B."/>
            <person name="Miyauchi S."/>
            <person name="Viragh M."/>
            <person name="Kuo A."/>
            <person name="Thoen E."/>
            <person name="Andreopoulos B."/>
            <person name="Lu D."/>
            <person name="Skrede I."/>
            <person name="Drula E."/>
            <person name="Henrissat B."/>
            <person name="Morin E."/>
            <person name="Kohler A."/>
            <person name="Barry K."/>
            <person name="LaButti K."/>
            <person name="Morin E."/>
            <person name="Salamov A."/>
            <person name="Lipzen A."/>
            <person name="Mereny Z."/>
            <person name="Hegedus B."/>
            <person name="Baldrian P."/>
            <person name="Stursova M."/>
            <person name="Weitz H."/>
            <person name="Taylor A."/>
            <person name="Grigoriev I.V."/>
            <person name="Nagy L.G."/>
            <person name="Martin F."/>
            <person name="Kauserud H."/>
        </authorList>
    </citation>
    <scope>NUCLEOTIDE SEQUENCE</scope>
    <source>
        <strain evidence="6">9284</strain>
    </source>
</reference>
<evidence type="ECO:0000259" key="5">
    <source>
        <dbReference type="Pfam" id="PF24355"/>
    </source>
</evidence>
<keyword evidence="1" id="KW-0479">Metal-binding</keyword>
<name>A0AAD7BNR1_9AGAR</name>
<gene>
    <name evidence="6" type="ORF">FB45DRAFT_922745</name>
</gene>
<dbReference type="Proteomes" id="UP001221142">
    <property type="component" value="Unassembled WGS sequence"/>
</dbReference>
<dbReference type="Pfam" id="PF24355">
    <property type="entry name" value="DUF7514"/>
    <property type="match status" value="1"/>
</dbReference>
<dbReference type="Gene3D" id="3.30.60.90">
    <property type="match status" value="1"/>
</dbReference>
<dbReference type="CDD" id="cd02249">
    <property type="entry name" value="ZZ"/>
    <property type="match status" value="1"/>
</dbReference>
<keyword evidence="2" id="KW-0863">Zinc-finger</keyword>
<organism evidence="6 7">
    <name type="scientific">Roridomyces roridus</name>
    <dbReference type="NCBI Taxonomy" id="1738132"/>
    <lineage>
        <taxon>Eukaryota</taxon>
        <taxon>Fungi</taxon>
        <taxon>Dikarya</taxon>
        <taxon>Basidiomycota</taxon>
        <taxon>Agaricomycotina</taxon>
        <taxon>Agaricomycetes</taxon>
        <taxon>Agaricomycetidae</taxon>
        <taxon>Agaricales</taxon>
        <taxon>Marasmiineae</taxon>
        <taxon>Mycenaceae</taxon>
        <taxon>Roridomyces</taxon>
    </lineage>
</organism>
<evidence type="ECO:0000256" key="2">
    <source>
        <dbReference type="ARBA" id="ARBA00022771"/>
    </source>
</evidence>
<evidence type="ECO:0000313" key="7">
    <source>
        <dbReference type="Proteomes" id="UP001221142"/>
    </source>
</evidence>
<proteinExistence type="predicted"/>
<evidence type="ECO:0000313" key="6">
    <source>
        <dbReference type="EMBL" id="KAJ7625969.1"/>
    </source>
</evidence>
<evidence type="ECO:0000256" key="1">
    <source>
        <dbReference type="ARBA" id="ARBA00022723"/>
    </source>
</evidence>
<accession>A0AAD7BNR1</accession>
<dbReference type="GO" id="GO:0008270">
    <property type="term" value="F:zinc ion binding"/>
    <property type="evidence" value="ECO:0007669"/>
    <property type="project" value="UniProtKB-KW"/>
</dbReference>
<feature type="region of interest" description="Disordered" evidence="4">
    <location>
        <begin position="84"/>
        <end position="106"/>
    </location>
</feature>
<dbReference type="InterPro" id="IPR043145">
    <property type="entry name" value="Znf_ZZ_sf"/>
</dbReference>
<keyword evidence="7" id="KW-1185">Reference proteome</keyword>
<dbReference type="EMBL" id="JARKIF010000012">
    <property type="protein sequence ID" value="KAJ7625969.1"/>
    <property type="molecule type" value="Genomic_DNA"/>
</dbReference>
<dbReference type="AlphaFoldDB" id="A0AAD7BNR1"/>
<sequence length="331" mass="35187">MPVVPGPSTQSAISRCNACNQPIPPDHPRVHCLACADLDLCAVCALGERFGAVERHSEGHPTAIYRVSGDNAVPAVLSRASVSYSSSGGTSPAPPTAPASSVNGGTHRPPDGWAPLFYADMSHTPGYATLMNTIFAHSDTARSGLLSPEGYSRLLDDMGYTTQQNIWKNNLRITIPGQSRESGADDILKRAYDSFGVEHVVQSRSGAASSNNTFKLFSGGGFSSSSMPLLTPRGLAQIIAIELLSDPSSSHPRLARVLHTYGIDGIEPYRRWGALPREVLPPVPDPRMLARLGGAQVQSVQNAQISAQILAQANLAAVNAIGGAQYEYRRF</sequence>
<comment type="caution">
    <text evidence="6">The sequence shown here is derived from an EMBL/GenBank/DDBJ whole genome shotgun (WGS) entry which is preliminary data.</text>
</comment>
<evidence type="ECO:0000256" key="3">
    <source>
        <dbReference type="ARBA" id="ARBA00022833"/>
    </source>
</evidence>
<evidence type="ECO:0000256" key="4">
    <source>
        <dbReference type="SAM" id="MobiDB-lite"/>
    </source>
</evidence>
<keyword evidence="3" id="KW-0862">Zinc</keyword>